<reference evidence="2" key="1">
    <citation type="journal article" date="2023" name="Front. Mar. Sci.">
        <title>A new Merluccius polli reference genome to investigate the effects of global change in West African waters.</title>
        <authorList>
            <person name="Mateo J.L."/>
            <person name="Blanco-Fernandez C."/>
            <person name="Garcia-Vazquez E."/>
            <person name="Machado-Schiaffino G."/>
        </authorList>
    </citation>
    <scope>NUCLEOTIDE SEQUENCE</scope>
    <source>
        <strain evidence="2">C29</strain>
        <tissue evidence="2">Fin</tissue>
    </source>
</reference>
<evidence type="ECO:0000313" key="2">
    <source>
        <dbReference type="EMBL" id="KAK0134283.1"/>
    </source>
</evidence>
<accession>A0AA47NR54</accession>
<organism evidence="2 3">
    <name type="scientific">Merluccius polli</name>
    <name type="common">Benguela hake</name>
    <name type="synonym">Merluccius cadenati</name>
    <dbReference type="NCBI Taxonomy" id="89951"/>
    <lineage>
        <taxon>Eukaryota</taxon>
        <taxon>Metazoa</taxon>
        <taxon>Chordata</taxon>
        <taxon>Craniata</taxon>
        <taxon>Vertebrata</taxon>
        <taxon>Euteleostomi</taxon>
        <taxon>Actinopterygii</taxon>
        <taxon>Neopterygii</taxon>
        <taxon>Teleostei</taxon>
        <taxon>Neoteleostei</taxon>
        <taxon>Acanthomorphata</taxon>
        <taxon>Zeiogadaria</taxon>
        <taxon>Gadariae</taxon>
        <taxon>Gadiformes</taxon>
        <taxon>Gadoidei</taxon>
        <taxon>Merlucciidae</taxon>
        <taxon>Merluccius</taxon>
    </lineage>
</organism>
<keyword evidence="3" id="KW-1185">Reference proteome</keyword>
<gene>
    <name evidence="2" type="ORF">N1851_030163</name>
</gene>
<dbReference type="EMBL" id="JAOPHQ010005717">
    <property type="protein sequence ID" value="KAK0134283.1"/>
    <property type="molecule type" value="Genomic_DNA"/>
</dbReference>
<evidence type="ECO:0000256" key="1">
    <source>
        <dbReference type="SAM" id="MobiDB-lite"/>
    </source>
</evidence>
<evidence type="ECO:0000313" key="3">
    <source>
        <dbReference type="Proteomes" id="UP001174136"/>
    </source>
</evidence>
<proteinExistence type="predicted"/>
<dbReference type="AlphaFoldDB" id="A0AA47NR54"/>
<sequence length="107" mass="11341">MSQKDGKMRAVFFSAAEQTLLMGLYEEYKGVITKKGNTPSKKDATTTGGGPPPEDLTLAEELALSCNRGCLLIEGIKGGTSAPTLPLIGSDPDIFTLTNLTNEGNEY</sequence>
<protein>
    <submittedName>
        <fullName evidence="2">Uncharacterized protein</fullName>
    </submittedName>
</protein>
<name>A0AA47NR54_MERPO</name>
<dbReference type="Proteomes" id="UP001174136">
    <property type="component" value="Unassembled WGS sequence"/>
</dbReference>
<feature type="region of interest" description="Disordered" evidence="1">
    <location>
        <begin position="34"/>
        <end position="56"/>
    </location>
</feature>
<comment type="caution">
    <text evidence="2">The sequence shown here is derived from an EMBL/GenBank/DDBJ whole genome shotgun (WGS) entry which is preliminary data.</text>
</comment>